<dbReference type="EMBL" id="JAPFFF010000007">
    <property type="protein sequence ID" value="KAK8886595.1"/>
    <property type="molecule type" value="Genomic_DNA"/>
</dbReference>
<dbReference type="InterPro" id="IPR001245">
    <property type="entry name" value="Ser-Thr/Tyr_kinase_cat_dom"/>
</dbReference>
<dbReference type="InterPro" id="IPR051681">
    <property type="entry name" value="Ser/Thr_Kinases-Pseudokinases"/>
</dbReference>
<dbReference type="InterPro" id="IPR017441">
    <property type="entry name" value="Protein_kinase_ATP_BS"/>
</dbReference>
<sequence length="406" mass="47005">MNFKGVFFNSNDFELIDKEIGSGAFGKVYLIESIKDNKKYAAKIINIEEGFSGDDQMKFLQESIILHQLHHPSIVQFIGINFQSLDDVGALSPTIITEYIPNGSLKKILNDEKNFNADHKWTPTKKYISLIGIANAMRYLHKQGILHRDLKPENILMDKDYNPHICDFGLSKCFPKSLSKSIKMTITRNIGTPIYMPPEMISENEEEKAVNYAYAVDVYSFAMIAYEMITGKQPFSEIKNLTFFGLCRKILDGYRPPLTDQIPPKMKELITQCWSGDIKERPSFDEIFEKLSSDFSYFDEDVDAEEIKEYLEMVYEIENKDKKADYVDVKEDKSKDEKTIKNKTDYDEGLLVKYYYCQKNQKKVSEINDSYLNMIKALPLKDLNISVIRTEDISLNNSWNNFTFSL</sequence>
<keyword evidence="8" id="KW-1185">Reference proteome</keyword>
<dbReference type="Proteomes" id="UP001470230">
    <property type="component" value="Unassembled WGS sequence"/>
</dbReference>
<dbReference type="PANTHER" id="PTHR44329:SF214">
    <property type="entry name" value="PROTEIN KINASE DOMAIN-CONTAINING PROTEIN"/>
    <property type="match status" value="1"/>
</dbReference>
<dbReference type="InterPro" id="IPR008271">
    <property type="entry name" value="Ser/Thr_kinase_AS"/>
</dbReference>
<comment type="caution">
    <text evidence="7">The sequence shown here is derived from an EMBL/GenBank/DDBJ whole genome shotgun (WGS) entry which is preliminary data.</text>
</comment>
<evidence type="ECO:0000259" key="6">
    <source>
        <dbReference type="PROSITE" id="PS50011"/>
    </source>
</evidence>
<proteinExistence type="inferred from homology"/>
<dbReference type="SMART" id="SM00220">
    <property type="entry name" value="S_TKc"/>
    <property type="match status" value="1"/>
</dbReference>
<dbReference type="InterPro" id="IPR011009">
    <property type="entry name" value="Kinase-like_dom_sf"/>
</dbReference>
<dbReference type="Pfam" id="PF00069">
    <property type="entry name" value="Pkinase"/>
    <property type="match status" value="1"/>
</dbReference>
<reference evidence="7 8" key="1">
    <citation type="submission" date="2024-04" db="EMBL/GenBank/DDBJ databases">
        <title>Tritrichomonas musculus Genome.</title>
        <authorList>
            <person name="Alves-Ferreira E."/>
            <person name="Grigg M."/>
            <person name="Lorenzi H."/>
            <person name="Galac M."/>
        </authorList>
    </citation>
    <scope>NUCLEOTIDE SEQUENCE [LARGE SCALE GENOMIC DNA]</scope>
    <source>
        <strain evidence="7 8">EAF2021</strain>
    </source>
</reference>
<evidence type="ECO:0000256" key="1">
    <source>
        <dbReference type="ARBA" id="ARBA00022527"/>
    </source>
</evidence>
<organism evidence="7 8">
    <name type="scientific">Tritrichomonas musculus</name>
    <dbReference type="NCBI Taxonomy" id="1915356"/>
    <lineage>
        <taxon>Eukaryota</taxon>
        <taxon>Metamonada</taxon>
        <taxon>Parabasalia</taxon>
        <taxon>Tritrichomonadida</taxon>
        <taxon>Tritrichomonadidae</taxon>
        <taxon>Tritrichomonas</taxon>
    </lineage>
</organism>
<dbReference type="PANTHER" id="PTHR44329">
    <property type="entry name" value="SERINE/THREONINE-PROTEIN KINASE TNNI3K-RELATED"/>
    <property type="match status" value="1"/>
</dbReference>
<evidence type="ECO:0000313" key="7">
    <source>
        <dbReference type="EMBL" id="KAK8886595.1"/>
    </source>
</evidence>
<feature type="binding site" evidence="4">
    <location>
        <position position="43"/>
    </location>
    <ligand>
        <name>ATP</name>
        <dbReference type="ChEBI" id="CHEBI:30616"/>
    </ligand>
</feature>
<keyword evidence="1 5" id="KW-0808">Transferase</keyword>
<name>A0ABR2K989_9EUKA</name>
<comment type="similarity">
    <text evidence="5">Belongs to the protein kinase superfamily.</text>
</comment>
<dbReference type="InterPro" id="IPR000719">
    <property type="entry name" value="Prot_kinase_dom"/>
</dbReference>
<protein>
    <recommendedName>
        <fullName evidence="6">Protein kinase domain-containing protein</fullName>
    </recommendedName>
</protein>
<evidence type="ECO:0000313" key="8">
    <source>
        <dbReference type="Proteomes" id="UP001470230"/>
    </source>
</evidence>
<evidence type="ECO:0000256" key="3">
    <source>
        <dbReference type="ARBA" id="ARBA00022840"/>
    </source>
</evidence>
<dbReference type="PRINTS" id="PR00109">
    <property type="entry name" value="TYRKINASE"/>
</dbReference>
<keyword evidence="3 4" id="KW-0067">ATP-binding</keyword>
<dbReference type="PROSITE" id="PS00107">
    <property type="entry name" value="PROTEIN_KINASE_ATP"/>
    <property type="match status" value="1"/>
</dbReference>
<keyword evidence="2 4" id="KW-0547">Nucleotide-binding</keyword>
<dbReference type="PROSITE" id="PS50011">
    <property type="entry name" value="PROTEIN_KINASE_DOM"/>
    <property type="match status" value="1"/>
</dbReference>
<evidence type="ECO:0000256" key="5">
    <source>
        <dbReference type="RuleBase" id="RU000304"/>
    </source>
</evidence>
<evidence type="ECO:0000256" key="4">
    <source>
        <dbReference type="PROSITE-ProRule" id="PRU10141"/>
    </source>
</evidence>
<dbReference type="SUPFAM" id="SSF56112">
    <property type="entry name" value="Protein kinase-like (PK-like)"/>
    <property type="match status" value="1"/>
</dbReference>
<feature type="domain" description="Protein kinase" evidence="6">
    <location>
        <begin position="14"/>
        <end position="298"/>
    </location>
</feature>
<keyword evidence="1 5" id="KW-0418">Kinase</keyword>
<accession>A0ABR2K989</accession>
<gene>
    <name evidence="7" type="ORF">M9Y10_042059</name>
</gene>
<evidence type="ECO:0000256" key="2">
    <source>
        <dbReference type="ARBA" id="ARBA00022741"/>
    </source>
</evidence>
<keyword evidence="1 5" id="KW-0723">Serine/threonine-protein kinase</keyword>
<dbReference type="PROSITE" id="PS00108">
    <property type="entry name" value="PROTEIN_KINASE_ST"/>
    <property type="match status" value="1"/>
</dbReference>
<dbReference type="Gene3D" id="1.10.510.10">
    <property type="entry name" value="Transferase(Phosphotransferase) domain 1"/>
    <property type="match status" value="1"/>
</dbReference>